<dbReference type="Pfam" id="PF04410">
    <property type="entry name" value="Gar1"/>
    <property type="match status" value="1"/>
</dbReference>
<dbReference type="Gene3D" id="2.40.10.230">
    <property type="entry name" value="Probable tRNA pseudouridine synthase domain"/>
    <property type="match status" value="1"/>
</dbReference>
<dbReference type="GO" id="GO:0001522">
    <property type="term" value="P:pseudouridine synthesis"/>
    <property type="evidence" value="ECO:0007669"/>
    <property type="project" value="InterPro"/>
</dbReference>
<feature type="compositionally biased region" description="Acidic residues" evidence="9">
    <location>
        <begin position="104"/>
        <end position="141"/>
    </location>
</feature>
<feature type="compositionally biased region" description="Polar residues" evidence="9">
    <location>
        <begin position="23"/>
        <end position="36"/>
    </location>
</feature>
<evidence type="ECO:0000256" key="1">
    <source>
        <dbReference type="ARBA" id="ARBA00004123"/>
    </source>
</evidence>
<feature type="compositionally biased region" description="Basic residues" evidence="9">
    <location>
        <begin position="547"/>
        <end position="556"/>
    </location>
</feature>
<keyword evidence="8" id="KW-0539">Nucleus</keyword>
<protein>
    <recommendedName>
        <fullName evidence="3">H/ACA ribonucleoprotein complex non-core subunit NAF1</fullName>
    </recommendedName>
</protein>
<evidence type="ECO:0000256" key="3">
    <source>
        <dbReference type="ARBA" id="ARBA00021438"/>
    </source>
</evidence>
<keyword evidence="7" id="KW-0694">RNA-binding</keyword>
<dbReference type="STRING" id="3818.A0A445A5H8"/>
<dbReference type="InterPro" id="IPR009000">
    <property type="entry name" value="Transl_B-barrel_sf"/>
</dbReference>
<evidence type="ECO:0000256" key="4">
    <source>
        <dbReference type="ARBA" id="ARBA00022517"/>
    </source>
</evidence>
<evidence type="ECO:0000256" key="9">
    <source>
        <dbReference type="SAM" id="MobiDB-lite"/>
    </source>
</evidence>
<feature type="region of interest" description="Disordered" evidence="9">
    <location>
        <begin position="293"/>
        <end position="372"/>
    </location>
</feature>
<comment type="similarity">
    <text evidence="2">Belongs to the NAF1 family.</text>
</comment>
<dbReference type="EMBL" id="SDMP01000013">
    <property type="protein sequence ID" value="RYR21605.1"/>
    <property type="molecule type" value="Genomic_DNA"/>
</dbReference>
<feature type="region of interest" description="Disordered" evidence="9">
    <location>
        <begin position="67"/>
        <end position="182"/>
    </location>
</feature>
<evidence type="ECO:0000256" key="5">
    <source>
        <dbReference type="ARBA" id="ARBA00022552"/>
    </source>
</evidence>
<keyword evidence="4" id="KW-0690">Ribosome biogenesis</keyword>
<dbReference type="GO" id="GO:0005732">
    <property type="term" value="C:sno(s)RNA-containing ribonucleoprotein complex"/>
    <property type="evidence" value="ECO:0007669"/>
    <property type="project" value="InterPro"/>
</dbReference>
<dbReference type="InterPro" id="IPR040309">
    <property type="entry name" value="Naf1"/>
</dbReference>
<feature type="compositionally biased region" description="Acidic residues" evidence="9">
    <location>
        <begin position="296"/>
        <end position="312"/>
    </location>
</feature>
<sequence length="556" mass="59491">MDSQHSAATTTTNNTDGVPLADTNESGLYPNSNGPIKSNCEKVETLGCAIEEGVEKISLLGASEAEVKAEIEAESESDEESESSTSSSSESSSSSSEESGSGDNDSDDDDDEEEEENGEDADADVEVEEGEIDGSDDDDDGEKMVSWSMEDDGGDGDDDEADVGGGEPIKSKNELEDLPPVPPINVTLEPSHQMRPVGVVMSKLGAKVIVEGIEKHDPLSEGSILWITESRKPLGLIDEIFGPVKNPYYVVRYNSENEVPTEVQGGTSISFVPEFANYVLNNKDLYKKGYDASGANDEELSDELEFSDDEKEAEYRRMQRMAKRGPNDQNPSKSKHNKKKVSPQKHAVTSIPKASAPPAAAPHDRRNCLPFPGQGQGPFAGTSAFPPFPIPNSNAGPNIPPNGVWTNGATLPQQPLPTVIPNVFPTNGMPWCPQNTQFPHQLPMAMPGVPFQQQLPQGAMLPGVVQQNILAQAAIYAQGLMAQHQMAFGLNSPPFPQIQQPPMVQQGFPHNELSAQSSPNRGGPPQFHPGASASNNGGKTFHGAGRGGRKGWRPAK</sequence>
<organism evidence="10 11">
    <name type="scientific">Arachis hypogaea</name>
    <name type="common">Peanut</name>
    <dbReference type="NCBI Taxonomy" id="3818"/>
    <lineage>
        <taxon>Eukaryota</taxon>
        <taxon>Viridiplantae</taxon>
        <taxon>Streptophyta</taxon>
        <taxon>Embryophyta</taxon>
        <taxon>Tracheophyta</taxon>
        <taxon>Spermatophyta</taxon>
        <taxon>Magnoliopsida</taxon>
        <taxon>eudicotyledons</taxon>
        <taxon>Gunneridae</taxon>
        <taxon>Pentapetalae</taxon>
        <taxon>rosids</taxon>
        <taxon>fabids</taxon>
        <taxon>Fabales</taxon>
        <taxon>Fabaceae</taxon>
        <taxon>Papilionoideae</taxon>
        <taxon>50 kb inversion clade</taxon>
        <taxon>dalbergioids sensu lato</taxon>
        <taxon>Dalbergieae</taxon>
        <taxon>Pterocarpus clade</taxon>
        <taxon>Arachis</taxon>
    </lineage>
</organism>
<keyword evidence="11" id="KW-1185">Reference proteome</keyword>
<evidence type="ECO:0000256" key="8">
    <source>
        <dbReference type="ARBA" id="ARBA00023242"/>
    </source>
</evidence>
<dbReference type="Gramene" id="arahy.Tifrunner.gnm2.ann2.Ah13g192200.1">
    <property type="protein sequence ID" value="arahy.Tifrunner.gnm2.ann2.Ah13g192200.1-CDS"/>
    <property type="gene ID" value="arahy.Tifrunner.gnm2.ann2.Ah13g192200"/>
</dbReference>
<dbReference type="SUPFAM" id="SSF50447">
    <property type="entry name" value="Translation proteins"/>
    <property type="match status" value="1"/>
</dbReference>
<dbReference type="GO" id="GO:0005634">
    <property type="term" value="C:nucleus"/>
    <property type="evidence" value="ECO:0007669"/>
    <property type="project" value="UniProtKB-SubCell"/>
</dbReference>
<accession>A0A445A5H8</accession>
<name>A0A445A5H8_ARAHY</name>
<dbReference type="PANTHER" id="PTHR31633:SF1">
    <property type="entry name" value="H_ACA RIBONUCLEOPROTEIN COMPLEX NON-CORE SUBUNIT NAF1"/>
    <property type="match status" value="1"/>
</dbReference>
<dbReference type="Proteomes" id="UP000289738">
    <property type="component" value="Chromosome B03"/>
</dbReference>
<dbReference type="PANTHER" id="PTHR31633">
    <property type="entry name" value="H/ACA RIBONUCLEOPROTEIN COMPLEX NON-CORE SUBUNIT NAF1"/>
    <property type="match status" value="1"/>
</dbReference>
<dbReference type="GO" id="GO:0006364">
    <property type="term" value="P:rRNA processing"/>
    <property type="evidence" value="ECO:0007669"/>
    <property type="project" value="UniProtKB-KW"/>
</dbReference>
<feature type="compositionally biased region" description="Polar residues" evidence="9">
    <location>
        <begin position="1"/>
        <end position="16"/>
    </location>
</feature>
<feature type="compositionally biased region" description="Acidic residues" evidence="9">
    <location>
        <begin position="72"/>
        <end position="82"/>
    </location>
</feature>
<feature type="compositionally biased region" description="Acidic residues" evidence="9">
    <location>
        <begin position="149"/>
        <end position="162"/>
    </location>
</feature>
<dbReference type="OrthoDB" id="21550at2759"/>
<evidence type="ECO:0000256" key="7">
    <source>
        <dbReference type="ARBA" id="ARBA00022884"/>
    </source>
</evidence>
<reference evidence="10 11" key="1">
    <citation type="submission" date="2019-01" db="EMBL/GenBank/DDBJ databases">
        <title>Sequencing of cultivated peanut Arachis hypogaea provides insights into genome evolution and oil improvement.</title>
        <authorList>
            <person name="Chen X."/>
        </authorList>
    </citation>
    <scope>NUCLEOTIDE SEQUENCE [LARGE SCALE GENOMIC DNA]</scope>
    <source>
        <strain evidence="11">cv. Fuhuasheng</strain>
        <tissue evidence="10">Leaves</tissue>
    </source>
</reference>
<feature type="compositionally biased region" description="Basic residues" evidence="9">
    <location>
        <begin position="333"/>
        <end position="343"/>
    </location>
</feature>
<comment type="caution">
    <text evidence="10">The sequence shown here is derived from an EMBL/GenBank/DDBJ whole genome shotgun (WGS) entry which is preliminary data.</text>
</comment>
<evidence type="ECO:0000256" key="2">
    <source>
        <dbReference type="ARBA" id="ARBA00009801"/>
    </source>
</evidence>
<evidence type="ECO:0000313" key="11">
    <source>
        <dbReference type="Proteomes" id="UP000289738"/>
    </source>
</evidence>
<dbReference type="GO" id="GO:0000493">
    <property type="term" value="P:box H/ACA snoRNP assembly"/>
    <property type="evidence" value="ECO:0007669"/>
    <property type="project" value="InterPro"/>
</dbReference>
<keyword evidence="6" id="KW-0597">Phosphoprotein</keyword>
<evidence type="ECO:0000256" key="6">
    <source>
        <dbReference type="ARBA" id="ARBA00022553"/>
    </source>
</evidence>
<gene>
    <name evidence="10" type="ORF">Ahy_B03g066915</name>
</gene>
<comment type="subcellular location">
    <subcellularLocation>
        <location evidence="1">Nucleus</location>
    </subcellularLocation>
</comment>
<proteinExistence type="inferred from homology"/>
<dbReference type="SMR" id="A0A445A5H8"/>
<dbReference type="InterPro" id="IPR038664">
    <property type="entry name" value="Gar1/Naf1_Cbf5-bd_sf"/>
</dbReference>
<dbReference type="InterPro" id="IPR007504">
    <property type="entry name" value="H/ACA_rnp_Gar1/Naf1"/>
</dbReference>
<evidence type="ECO:0000313" key="10">
    <source>
        <dbReference type="EMBL" id="RYR21605.1"/>
    </source>
</evidence>
<feature type="region of interest" description="Disordered" evidence="9">
    <location>
        <begin position="1"/>
        <end position="39"/>
    </location>
</feature>
<dbReference type="FunFam" id="2.40.10.230:FF:000002">
    <property type="entry name" value="H/ACA ribonucleoprotein complex non-core subunit NAF1"/>
    <property type="match status" value="1"/>
</dbReference>
<feature type="compositionally biased region" description="Low complexity" evidence="9">
    <location>
        <begin position="83"/>
        <end position="103"/>
    </location>
</feature>
<feature type="region of interest" description="Disordered" evidence="9">
    <location>
        <begin position="492"/>
        <end position="556"/>
    </location>
</feature>
<dbReference type="AlphaFoldDB" id="A0A445A5H8"/>
<keyword evidence="5" id="KW-0698">rRNA processing</keyword>
<dbReference type="GO" id="GO:0003723">
    <property type="term" value="F:RNA binding"/>
    <property type="evidence" value="ECO:0007669"/>
    <property type="project" value="UniProtKB-KW"/>
</dbReference>